<feature type="compositionally biased region" description="Low complexity" evidence="5">
    <location>
        <begin position="98"/>
        <end position="122"/>
    </location>
</feature>
<reference evidence="7" key="1">
    <citation type="submission" date="2023-01" db="EMBL/GenBank/DDBJ databases">
        <title>The chitinases involved in constricting ring structure development in the nematode-trapping fungus Drechslerella dactyloides.</title>
        <authorList>
            <person name="Wang R."/>
            <person name="Zhang L."/>
            <person name="Tang P."/>
            <person name="Li S."/>
            <person name="Liang L."/>
        </authorList>
    </citation>
    <scope>NUCLEOTIDE SEQUENCE</scope>
    <source>
        <strain evidence="7">YMF1.00031</strain>
    </source>
</reference>
<evidence type="ECO:0000256" key="3">
    <source>
        <dbReference type="ARBA" id="ARBA00024893"/>
    </source>
</evidence>
<keyword evidence="8" id="KW-1185">Reference proteome</keyword>
<dbReference type="PANTHER" id="PTHR13389:SF0">
    <property type="entry name" value="PUMILIO HOMOLOG 3"/>
    <property type="match status" value="1"/>
</dbReference>
<dbReference type="PROSITE" id="PS50303">
    <property type="entry name" value="PUM_HD"/>
    <property type="match status" value="1"/>
</dbReference>
<dbReference type="InterPro" id="IPR033133">
    <property type="entry name" value="PUM-HD"/>
</dbReference>
<dbReference type="Pfam" id="PF08144">
    <property type="entry name" value="CPL"/>
    <property type="match status" value="1"/>
</dbReference>
<organism evidence="7 8">
    <name type="scientific">Drechslerella dactyloides</name>
    <name type="common">Nematode-trapping fungus</name>
    <name type="synonym">Arthrobotrys dactyloides</name>
    <dbReference type="NCBI Taxonomy" id="74499"/>
    <lineage>
        <taxon>Eukaryota</taxon>
        <taxon>Fungi</taxon>
        <taxon>Dikarya</taxon>
        <taxon>Ascomycota</taxon>
        <taxon>Pezizomycotina</taxon>
        <taxon>Orbiliomycetes</taxon>
        <taxon>Orbiliales</taxon>
        <taxon>Orbiliaceae</taxon>
        <taxon>Drechslerella</taxon>
    </lineage>
</organism>
<dbReference type="InterPro" id="IPR001313">
    <property type="entry name" value="Pumilio_RNA-bd_rpt"/>
</dbReference>
<feature type="domain" description="PUM-HD" evidence="6">
    <location>
        <begin position="150"/>
        <end position="522"/>
    </location>
</feature>
<dbReference type="AlphaFoldDB" id="A0AAD6IVC4"/>
<dbReference type="GO" id="GO:0005730">
    <property type="term" value="C:nucleolus"/>
    <property type="evidence" value="ECO:0007669"/>
    <property type="project" value="TreeGrafter"/>
</dbReference>
<dbReference type="PROSITE" id="PS50302">
    <property type="entry name" value="PUM"/>
    <property type="match status" value="2"/>
</dbReference>
<feature type="compositionally biased region" description="Basic and acidic residues" evidence="5">
    <location>
        <begin position="46"/>
        <end position="65"/>
    </location>
</feature>
<evidence type="ECO:0000256" key="5">
    <source>
        <dbReference type="SAM" id="MobiDB-lite"/>
    </source>
</evidence>
<evidence type="ECO:0000256" key="4">
    <source>
        <dbReference type="PROSITE-ProRule" id="PRU00317"/>
    </source>
</evidence>
<dbReference type="PANTHER" id="PTHR13389">
    <property type="entry name" value="PUMILIO HOMOLOG 3"/>
    <property type="match status" value="1"/>
</dbReference>
<feature type="repeat" description="Pumilio" evidence="4">
    <location>
        <begin position="178"/>
        <end position="214"/>
    </location>
</feature>
<dbReference type="SMART" id="SM00025">
    <property type="entry name" value="Pumilio"/>
    <property type="match status" value="4"/>
</dbReference>
<dbReference type="Proteomes" id="UP001221413">
    <property type="component" value="Unassembled WGS sequence"/>
</dbReference>
<dbReference type="SUPFAM" id="SSF48371">
    <property type="entry name" value="ARM repeat"/>
    <property type="match status" value="1"/>
</dbReference>
<feature type="compositionally biased region" description="Acidic residues" evidence="5">
    <location>
        <begin position="75"/>
        <end position="97"/>
    </location>
</feature>
<dbReference type="InterPro" id="IPR011989">
    <property type="entry name" value="ARM-like"/>
</dbReference>
<evidence type="ECO:0000259" key="6">
    <source>
        <dbReference type="PROSITE" id="PS50303"/>
    </source>
</evidence>
<dbReference type="InterPro" id="IPR012959">
    <property type="entry name" value="CPL_dom"/>
</dbReference>
<dbReference type="Gene3D" id="1.25.10.10">
    <property type="entry name" value="Leucine-rich Repeat Variant"/>
    <property type="match status" value="1"/>
</dbReference>
<feature type="region of interest" description="Disordered" evidence="5">
    <location>
        <begin position="1"/>
        <end position="147"/>
    </location>
</feature>
<sequence length="667" mass="74748">MAPFQSQCQAKQNHDTYQSINLFPTRPTSTMALSKRKHDVKLPGNESKKIKLSKDSAKGISSDKSKKPKRKDLVEDSDDDEYDGGDFGDEAEADDVDASSAAAPGKGTGKAANNGGSTANSNKSRESHAVQRKLATERKQAKPNADIIQRSKKIWERLRRKSHVPLDERKKLTDELFTIVTGRVKELVFKHDASRVIQTAVKYGSAERRQQIARELKGEYVQLAESAYGKYLVVKLMHYGNTATREMIIGEFYGNVRRMAKHREACYVIDDAYREYATPKQKAAIISEFYGVEYAIFKDESRDSSLKTLADKNPEKRPLIMKSLFELINQMVEKNMTFLTILHKAMLEYILNVKADTSEAAELIELVKENLGTIAFSKDGAQVIMRCFAWGTAKDRKQMLKNLKPSIQDLYADEHGCMVLVAVFDVVDDTVLVSKTVFPEIQAKLDDGSAPTHAVARIPLLYPLAGRETRLMHPQKIELLEDLDKIRAQTSKKDPKARQQELRKALSPTLLKTVVSHAEELATSHTGCQFISEVLISADGDKSEAAEKIAALAEGSEARENKDLGRLLKTLVQEGFFNNKTKTMQLSDPPIAFHKYLLPKIQPDLLSWATSWNSWLIATLLESERVPESEKTKIRKILTTKKGRDGIEKARADGNKGAEKTYELISA</sequence>
<feature type="compositionally biased region" description="Basic and acidic residues" evidence="5">
    <location>
        <begin position="123"/>
        <end position="140"/>
    </location>
</feature>
<evidence type="ECO:0000313" key="7">
    <source>
        <dbReference type="EMBL" id="KAJ6259116.1"/>
    </source>
</evidence>
<accession>A0AAD6IVC4</accession>
<evidence type="ECO:0000256" key="2">
    <source>
        <dbReference type="ARBA" id="ARBA00022884"/>
    </source>
</evidence>
<feature type="compositionally biased region" description="Polar residues" evidence="5">
    <location>
        <begin position="1"/>
        <end position="32"/>
    </location>
</feature>
<dbReference type="Pfam" id="PF00806">
    <property type="entry name" value="PUF"/>
    <property type="match status" value="2"/>
</dbReference>
<comment type="function">
    <text evidence="3">RNA-binding nucleolar protein required for pre-rRNA processing. Involved in production of 18S rRNA and assembly of small ribosomal subunit.</text>
</comment>
<gene>
    <name evidence="7" type="ORF">Dda_6013</name>
</gene>
<dbReference type="EMBL" id="JAQGDS010000007">
    <property type="protein sequence ID" value="KAJ6259116.1"/>
    <property type="molecule type" value="Genomic_DNA"/>
</dbReference>
<proteinExistence type="predicted"/>
<name>A0AAD6IVC4_DREDA</name>
<keyword evidence="1" id="KW-0677">Repeat</keyword>
<evidence type="ECO:0000256" key="1">
    <source>
        <dbReference type="ARBA" id="ARBA00022737"/>
    </source>
</evidence>
<feature type="repeat" description="Pumilio" evidence="4">
    <location>
        <begin position="215"/>
        <end position="250"/>
    </location>
</feature>
<dbReference type="InterPro" id="IPR016024">
    <property type="entry name" value="ARM-type_fold"/>
</dbReference>
<dbReference type="InterPro" id="IPR040059">
    <property type="entry name" value="PUM3"/>
</dbReference>
<protein>
    <recommendedName>
        <fullName evidence="6">PUM-HD domain-containing protein</fullName>
    </recommendedName>
</protein>
<dbReference type="GO" id="GO:0006417">
    <property type="term" value="P:regulation of translation"/>
    <property type="evidence" value="ECO:0007669"/>
    <property type="project" value="TreeGrafter"/>
</dbReference>
<evidence type="ECO:0000313" key="8">
    <source>
        <dbReference type="Proteomes" id="UP001221413"/>
    </source>
</evidence>
<keyword evidence="2" id="KW-0694">RNA-binding</keyword>
<comment type="caution">
    <text evidence="7">The sequence shown here is derived from an EMBL/GenBank/DDBJ whole genome shotgun (WGS) entry which is preliminary data.</text>
</comment>
<dbReference type="GO" id="GO:0003729">
    <property type="term" value="F:mRNA binding"/>
    <property type="evidence" value="ECO:0007669"/>
    <property type="project" value="TreeGrafter"/>
</dbReference>